<feature type="transmembrane region" description="Helical" evidence="1">
    <location>
        <begin position="104"/>
        <end position="127"/>
    </location>
</feature>
<keyword evidence="1" id="KW-0812">Transmembrane</keyword>
<feature type="transmembrane region" description="Helical" evidence="1">
    <location>
        <begin position="318"/>
        <end position="343"/>
    </location>
</feature>
<name>A0A7S4SA84_9STRA</name>
<feature type="transmembrane region" description="Helical" evidence="1">
    <location>
        <begin position="71"/>
        <end position="92"/>
    </location>
</feature>
<evidence type="ECO:0000313" key="2">
    <source>
        <dbReference type="EMBL" id="CAE4638064.1"/>
    </source>
</evidence>
<gene>
    <name evidence="2" type="ORF">DBRI00130_LOCUS31160</name>
</gene>
<organism evidence="2">
    <name type="scientific">Ditylum brightwellii</name>
    <dbReference type="NCBI Taxonomy" id="49249"/>
    <lineage>
        <taxon>Eukaryota</taxon>
        <taxon>Sar</taxon>
        <taxon>Stramenopiles</taxon>
        <taxon>Ochrophyta</taxon>
        <taxon>Bacillariophyta</taxon>
        <taxon>Mediophyceae</taxon>
        <taxon>Lithodesmiophycidae</taxon>
        <taxon>Lithodesmiales</taxon>
        <taxon>Lithodesmiaceae</taxon>
        <taxon>Ditylum</taxon>
    </lineage>
</organism>
<feature type="transmembrane region" description="Helical" evidence="1">
    <location>
        <begin position="12"/>
        <end position="34"/>
    </location>
</feature>
<proteinExistence type="predicted"/>
<keyword evidence="1" id="KW-0472">Membrane</keyword>
<reference evidence="2" key="1">
    <citation type="submission" date="2021-01" db="EMBL/GenBank/DDBJ databases">
        <authorList>
            <person name="Corre E."/>
            <person name="Pelletier E."/>
            <person name="Niang G."/>
            <person name="Scheremetjew M."/>
            <person name="Finn R."/>
            <person name="Kale V."/>
            <person name="Holt S."/>
            <person name="Cochrane G."/>
            <person name="Meng A."/>
            <person name="Brown T."/>
            <person name="Cohen L."/>
        </authorList>
    </citation>
    <scope>NUCLEOTIDE SEQUENCE</scope>
    <source>
        <strain evidence="2">GSO104</strain>
    </source>
</reference>
<dbReference type="EMBL" id="HBNS01039994">
    <property type="protein sequence ID" value="CAE4638064.1"/>
    <property type="molecule type" value="Transcribed_RNA"/>
</dbReference>
<feature type="transmembrane region" description="Helical" evidence="1">
    <location>
        <begin position="147"/>
        <end position="165"/>
    </location>
</feature>
<feature type="transmembrane region" description="Helical" evidence="1">
    <location>
        <begin position="241"/>
        <end position="262"/>
    </location>
</feature>
<keyword evidence="1" id="KW-1133">Transmembrane helix</keyword>
<protein>
    <submittedName>
        <fullName evidence="2">Uncharacterized protein</fullName>
    </submittedName>
</protein>
<feature type="transmembrane region" description="Helical" evidence="1">
    <location>
        <begin position="193"/>
        <end position="217"/>
    </location>
</feature>
<evidence type="ECO:0000256" key="1">
    <source>
        <dbReference type="SAM" id="Phobius"/>
    </source>
</evidence>
<feature type="transmembrane region" description="Helical" evidence="1">
    <location>
        <begin position="274"/>
        <end position="298"/>
    </location>
</feature>
<sequence length="373" mass="41740">MGRHTKNSPLAFRWNVISLGTVMSLVIFFIVAIYNKRKNNENEAERRRHLEDYGEQNNGSSFLFTLVEAKIFSLFLMLLIVLILAPCGFKILRRIGSKAGRFRMGAFGAALLMYGNLAIFFTVFLGFTRTVQNGENAVYQLPITPIAILYIIIGCVYTTFGIMVYRSEESGFISDRPSEPFFKSKKKAHADHIFFLWCVLAAASFLVLIITFVIIVIRDQVGAKEEEQQEGGGDDIGVGRWRLYTVGIWSIVLVIIFSWMGYDSLGSRGYPTQLLIGSFCGGVSILPCFFFAAFFLFAPFMSITGCDDENCAQQNSNLASTIFSFISLVLSISFGIFACTLFWDRETIVVANAADSSSVWFRKPVTGEETVEL</sequence>
<accession>A0A7S4SA84</accession>
<dbReference type="AlphaFoldDB" id="A0A7S4SA84"/>